<evidence type="ECO:0000256" key="2">
    <source>
        <dbReference type="SAM" id="MobiDB-lite"/>
    </source>
</evidence>
<keyword evidence="3" id="KW-0472">Membrane</keyword>
<organism evidence="5 6">
    <name type="scientific">Candidatus Kaiserbacteria bacterium RIFOXYB1_FULL_46_14</name>
    <dbReference type="NCBI Taxonomy" id="1798531"/>
    <lineage>
        <taxon>Bacteria</taxon>
        <taxon>Candidatus Kaiseribacteriota</taxon>
    </lineage>
</organism>
<dbReference type="InterPro" id="IPR050570">
    <property type="entry name" value="Cell_wall_metabolism_enzyme"/>
</dbReference>
<dbReference type="Pfam" id="PF01476">
    <property type="entry name" value="LysM"/>
    <property type="match status" value="2"/>
</dbReference>
<dbReference type="Proteomes" id="UP000177395">
    <property type="component" value="Unassembled WGS sequence"/>
</dbReference>
<feature type="domain" description="LysM" evidence="4">
    <location>
        <begin position="120"/>
        <end position="164"/>
    </location>
</feature>
<evidence type="ECO:0000259" key="4">
    <source>
        <dbReference type="PROSITE" id="PS51782"/>
    </source>
</evidence>
<comment type="caution">
    <text evidence="5">The sequence shown here is derived from an EMBL/GenBank/DDBJ whole genome shotgun (WGS) entry which is preliminary data.</text>
</comment>
<dbReference type="SUPFAM" id="SSF51261">
    <property type="entry name" value="Duplicated hybrid motif"/>
    <property type="match status" value="1"/>
</dbReference>
<dbReference type="InterPro" id="IPR018392">
    <property type="entry name" value="LysM"/>
</dbReference>
<dbReference type="Gene3D" id="2.70.70.10">
    <property type="entry name" value="Glucose Permease (Domain IIA)"/>
    <property type="match status" value="1"/>
</dbReference>
<keyword evidence="3" id="KW-0812">Transmembrane</keyword>
<keyword evidence="1" id="KW-0732">Signal</keyword>
<gene>
    <name evidence="5" type="ORF">A2392_02180</name>
</gene>
<dbReference type="PANTHER" id="PTHR21666:SF289">
    <property type="entry name" value="L-ALA--D-GLU ENDOPEPTIDASE"/>
    <property type="match status" value="1"/>
</dbReference>
<evidence type="ECO:0000256" key="3">
    <source>
        <dbReference type="SAM" id="Phobius"/>
    </source>
</evidence>
<protein>
    <recommendedName>
        <fullName evidence="4">LysM domain-containing protein</fullName>
    </recommendedName>
</protein>
<dbReference type="SUPFAM" id="SSF54106">
    <property type="entry name" value="LysM domain"/>
    <property type="match status" value="1"/>
</dbReference>
<feature type="transmembrane region" description="Helical" evidence="3">
    <location>
        <begin position="21"/>
        <end position="49"/>
    </location>
</feature>
<reference evidence="5 6" key="1">
    <citation type="journal article" date="2016" name="Nat. Commun.">
        <title>Thousands of microbial genomes shed light on interconnected biogeochemical processes in an aquifer system.</title>
        <authorList>
            <person name="Anantharaman K."/>
            <person name="Brown C.T."/>
            <person name="Hug L.A."/>
            <person name="Sharon I."/>
            <person name="Castelle C.J."/>
            <person name="Probst A.J."/>
            <person name="Thomas B.C."/>
            <person name="Singh A."/>
            <person name="Wilkins M.J."/>
            <person name="Karaoz U."/>
            <person name="Brodie E.L."/>
            <person name="Williams K.H."/>
            <person name="Hubbard S.S."/>
            <person name="Banfield J.F."/>
        </authorList>
    </citation>
    <scope>NUCLEOTIDE SEQUENCE [LARGE SCALE GENOMIC DNA]</scope>
</reference>
<accession>A0A1F6FI84</accession>
<sequence length="366" mass="38097">MKRLKRATDRVLSFRDRGLSLAEAATLFLIVFLPLSAYAGVFTGVAGFLSSDAIVYERSVTNTGASDVKLLSARTSPDGKNNQGGGDLIYEEGALLSGGPFNTDTSVVNPSGEISVHIVRECTPERCETLSHIADMYGVSINTILWANDIKDPKLIRAGDQLVILPITGIRHIVKEKETIASIAKKYGAENTEQAEAMVNDILAYNRLASAADISVGDTIVVPGGVMHTAPATPQKKGKTPTKTASGGSSTNSGGFTHPVPGAVRTQGIHGYNAVDLAAQSGTPIRAAASGAVIVSKTGGWNGGYGNYIVVKHANGVQTLYAHTSGNDVSVGDLVDAGETIGYVGTSGKSTGSHLHFEVRGASNPF</sequence>
<proteinExistence type="predicted"/>
<dbReference type="InterPro" id="IPR011055">
    <property type="entry name" value="Dup_hybrid_motif"/>
</dbReference>
<dbReference type="CDD" id="cd00118">
    <property type="entry name" value="LysM"/>
    <property type="match status" value="2"/>
</dbReference>
<dbReference type="GO" id="GO:0004222">
    <property type="term" value="F:metalloendopeptidase activity"/>
    <property type="evidence" value="ECO:0007669"/>
    <property type="project" value="TreeGrafter"/>
</dbReference>
<dbReference type="EMBL" id="MFMS01000006">
    <property type="protein sequence ID" value="OGG85560.1"/>
    <property type="molecule type" value="Genomic_DNA"/>
</dbReference>
<dbReference type="CDD" id="cd12797">
    <property type="entry name" value="M23_peptidase"/>
    <property type="match status" value="1"/>
</dbReference>
<evidence type="ECO:0000256" key="1">
    <source>
        <dbReference type="ARBA" id="ARBA00022729"/>
    </source>
</evidence>
<dbReference type="AlphaFoldDB" id="A0A1F6FI84"/>
<feature type="domain" description="LysM" evidence="4">
    <location>
        <begin position="170"/>
        <end position="222"/>
    </location>
</feature>
<feature type="compositionally biased region" description="Low complexity" evidence="2">
    <location>
        <begin position="229"/>
        <end position="257"/>
    </location>
</feature>
<evidence type="ECO:0000313" key="5">
    <source>
        <dbReference type="EMBL" id="OGG85560.1"/>
    </source>
</evidence>
<dbReference type="Pfam" id="PF01551">
    <property type="entry name" value="Peptidase_M23"/>
    <property type="match status" value="1"/>
</dbReference>
<dbReference type="Gene3D" id="3.10.350.10">
    <property type="entry name" value="LysM domain"/>
    <property type="match status" value="2"/>
</dbReference>
<dbReference type="PROSITE" id="PS51782">
    <property type="entry name" value="LYSM"/>
    <property type="match status" value="2"/>
</dbReference>
<dbReference type="SMART" id="SM00257">
    <property type="entry name" value="LysM"/>
    <property type="match status" value="2"/>
</dbReference>
<dbReference type="PANTHER" id="PTHR21666">
    <property type="entry name" value="PEPTIDASE-RELATED"/>
    <property type="match status" value="1"/>
</dbReference>
<name>A0A1F6FI84_9BACT</name>
<feature type="region of interest" description="Disordered" evidence="2">
    <location>
        <begin position="227"/>
        <end position="257"/>
    </location>
</feature>
<keyword evidence="3" id="KW-1133">Transmembrane helix</keyword>
<dbReference type="InterPro" id="IPR016047">
    <property type="entry name" value="M23ase_b-sheet_dom"/>
</dbReference>
<dbReference type="InterPro" id="IPR036779">
    <property type="entry name" value="LysM_dom_sf"/>
</dbReference>
<evidence type="ECO:0000313" key="6">
    <source>
        <dbReference type="Proteomes" id="UP000177395"/>
    </source>
</evidence>
<dbReference type="STRING" id="1798531.A2392_02180"/>